<evidence type="ECO:0000256" key="3">
    <source>
        <dbReference type="ARBA" id="ARBA00023027"/>
    </source>
</evidence>
<dbReference type="HOGENOM" id="CLU_079334_0_0_11"/>
<keyword evidence="6" id="KW-1185">Reference proteome</keyword>
<evidence type="ECO:0000313" key="5">
    <source>
        <dbReference type="EMBL" id="AIG75778.1"/>
    </source>
</evidence>
<keyword evidence="3" id="KW-0520">NAD</keyword>
<accession>A0A075US31</accession>
<proteinExistence type="inferred from homology"/>
<dbReference type="Proteomes" id="UP000028492">
    <property type="component" value="Chromosome"/>
</dbReference>
<evidence type="ECO:0000313" key="6">
    <source>
        <dbReference type="Proteomes" id="UP000028492"/>
    </source>
</evidence>
<dbReference type="KEGG" id="aja:AJAP_14500"/>
<dbReference type="InterPro" id="IPR001509">
    <property type="entry name" value="Epimerase_deHydtase"/>
</dbReference>
<protein>
    <submittedName>
        <fullName evidence="5">NAD-dependent epimerase/dehydratase</fullName>
    </submittedName>
</protein>
<dbReference type="Gene3D" id="3.40.50.720">
    <property type="entry name" value="NAD(P)-binding Rossmann-like Domain"/>
    <property type="match status" value="1"/>
</dbReference>
<dbReference type="SUPFAM" id="SSF51735">
    <property type="entry name" value="NAD(P)-binding Rossmann-fold domains"/>
    <property type="match status" value="1"/>
</dbReference>
<dbReference type="EMBL" id="CP008953">
    <property type="protein sequence ID" value="AIG75778.1"/>
    <property type="molecule type" value="Genomic_DNA"/>
</dbReference>
<reference evidence="5 6" key="1">
    <citation type="journal article" date="2014" name="J. Biotechnol.">
        <title>Complete genome sequence of the actinobacterium Amycolatopsis japonica MG417-CF17(T) (=DSM 44213T) producing (S,S)-N,N'-ethylenediaminedisuccinic acid.</title>
        <authorList>
            <person name="Stegmann E."/>
            <person name="Albersmeier A."/>
            <person name="Spohn M."/>
            <person name="Gert H."/>
            <person name="Weber T."/>
            <person name="Wohlleben W."/>
            <person name="Kalinowski J."/>
            <person name="Ruckert C."/>
        </authorList>
    </citation>
    <scope>NUCLEOTIDE SEQUENCE [LARGE SCALE GENOMIC DNA]</scope>
    <source>
        <strain evidence="6">MG417-CF17 (DSM 44213)</strain>
    </source>
</reference>
<evidence type="ECO:0000256" key="1">
    <source>
        <dbReference type="ARBA" id="ARBA00007637"/>
    </source>
</evidence>
<sequence length="274" mass="28947">MADQRVLITGSAGIVGTLMRPRLRRSGRVLRLLDLAAQPEASGGEDVELITASVTDPEAMAKACAGVDAVIHLGGHSRESSWEATLDVNINGTHTVLEAARAAGVPRVILASSNHSVGFRRNDEAGADGLPADSTPRPDTYYGVSKAAIEALGSLYHSRFGMDVIVIRIGSCFESPLVLGPRGLTTWLSPDDGARLFEACLSYPSPGYRLIWGVSDNTRRIYSLAEAEELGYKSLDNAETYADQLADLPAPTGVAAEYVGGPFCTAPLGAHNPL</sequence>
<dbReference type="Pfam" id="PF01370">
    <property type="entry name" value="Epimerase"/>
    <property type="match status" value="1"/>
</dbReference>
<organism evidence="5 6">
    <name type="scientific">Amycolatopsis japonica</name>
    <dbReference type="NCBI Taxonomy" id="208439"/>
    <lineage>
        <taxon>Bacteria</taxon>
        <taxon>Bacillati</taxon>
        <taxon>Actinomycetota</taxon>
        <taxon>Actinomycetes</taxon>
        <taxon>Pseudonocardiales</taxon>
        <taxon>Pseudonocardiaceae</taxon>
        <taxon>Amycolatopsis</taxon>
        <taxon>Amycolatopsis japonica group</taxon>
    </lineage>
</organism>
<feature type="domain" description="NAD-dependent epimerase/dehydratase" evidence="4">
    <location>
        <begin position="6"/>
        <end position="171"/>
    </location>
</feature>
<dbReference type="PANTHER" id="PTHR43103">
    <property type="entry name" value="NUCLEOSIDE-DIPHOSPHATE-SUGAR EPIMERASE"/>
    <property type="match status" value="1"/>
</dbReference>
<gene>
    <name evidence="5" type="ORF">AJAP_14500</name>
</gene>
<dbReference type="eggNOG" id="COG0451">
    <property type="taxonomic scope" value="Bacteria"/>
</dbReference>
<evidence type="ECO:0000259" key="4">
    <source>
        <dbReference type="Pfam" id="PF01370"/>
    </source>
</evidence>
<dbReference type="PANTHER" id="PTHR43103:SF5">
    <property type="entry name" value="4-EPIMERASE, PUTATIVE (AFU_ORTHOLOGUE AFUA_7G00360)-RELATED"/>
    <property type="match status" value="1"/>
</dbReference>
<comment type="similarity">
    <text evidence="1">Belongs to the NAD(P)-dependent epimerase/dehydratase family.</text>
</comment>
<dbReference type="AlphaFoldDB" id="A0A075US31"/>
<dbReference type="InterPro" id="IPR036291">
    <property type="entry name" value="NAD(P)-bd_dom_sf"/>
</dbReference>
<keyword evidence="2" id="KW-0560">Oxidoreductase</keyword>
<dbReference type="RefSeq" id="WP_038511620.1">
    <property type="nucleotide sequence ID" value="NZ_CP008953.1"/>
</dbReference>
<dbReference type="STRING" id="208439.AJAP_14500"/>
<dbReference type="GO" id="GO:0016491">
    <property type="term" value="F:oxidoreductase activity"/>
    <property type="evidence" value="ECO:0007669"/>
    <property type="project" value="UniProtKB-KW"/>
</dbReference>
<evidence type="ECO:0000256" key="2">
    <source>
        <dbReference type="ARBA" id="ARBA00023002"/>
    </source>
</evidence>
<name>A0A075US31_9PSEU</name>